<dbReference type="AlphaFoldDB" id="Q5VNR5"/>
<name>Q5VNR5_ORYSJ</name>
<feature type="compositionally biased region" description="Basic and acidic residues" evidence="1">
    <location>
        <begin position="1"/>
        <end position="13"/>
    </location>
</feature>
<dbReference type="EMBL" id="AP004359">
    <property type="protein sequence ID" value="BAD68910.1"/>
    <property type="molecule type" value="Genomic_DNA"/>
</dbReference>
<evidence type="ECO:0000313" key="3">
    <source>
        <dbReference type="Proteomes" id="UP000000763"/>
    </source>
</evidence>
<evidence type="ECO:0000313" key="2">
    <source>
        <dbReference type="EMBL" id="BAD68910.1"/>
    </source>
</evidence>
<organism evidence="2 3">
    <name type="scientific">Oryza sativa subsp. japonica</name>
    <name type="common">Rice</name>
    <dbReference type="NCBI Taxonomy" id="39947"/>
    <lineage>
        <taxon>Eukaryota</taxon>
        <taxon>Viridiplantae</taxon>
        <taxon>Streptophyta</taxon>
        <taxon>Embryophyta</taxon>
        <taxon>Tracheophyta</taxon>
        <taxon>Spermatophyta</taxon>
        <taxon>Magnoliopsida</taxon>
        <taxon>Liliopsida</taxon>
        <taxon>Poales</taxon>
        <taxon>Poaceae</taxon>
        <taxon>BOP clade</taxon>
        <taxon>Oryzoideae</taxon>
        <taxon>Oryzeae</taxon>
        <taxon>Oryzinae</taxon>
        <taxon>Oryza</taxon>
        <taxon>Oryza sativa</taxon>
    </lineage>
</organism>
<feature type="compositionally biased region" description="Pro residues" evidence="1">
    <location>
        <begin position="87"/>
        <end position="98"/>
    </location>
</feature>
<sequence length="214" mass="22570">MRQHDNALRRVSDARMPSLPTRPKVGLGFHPSSPAYLSTAEPSPLRGHDCAGAPPSASLHELSPTAPPRTTRLFGLSFRQPLLPLHWPQPPSTAPPRASPVSAAADRPATAPAPPAGHSLPLSSPQASASSATGHCRHAAASLRFTAMSLLPRARVVPHRQAPHRPLPSPALPLAATSSGRCRRELVLSRSGRGLAPAASRLLEALRRVAEWAT</sequence>
<dbReference type="Proteomes" id="UP000000763">
    <property type="component" value="Chromosome 1"/>
</dbReference>
<evidence type="ECO:0000256" key="1">
    <source>
        <dbReference type="SAM" id="MobiDB-lite"/>
    </source>
</evidence>
<accession>Q5VNR5</accession>
<reference evidence="3" key="2">
    <citation type="journal article" date="2008" name="Nucleic Acids Res.">
        <title>The rice annotation project database (RAP-DB): 2008 update.</title>
        <authorList>
            <consortium name="The rice annotation project (RAP)"/>
        </authorList>
    </citation>
    <scope>GENOME REANNOTATION</scope>
    <source>
        <strain evidence="3">cv. Nipponbare</strain>
    </source>
</reference>
<feature type="compositionally biased region" description="Low complexity" evidence="1">
    <location>
        <begin position="99"/>
        <end position="110"/>
    </location>
</feature>
<proteinExistence type="predicted"/>
<reference evidence="3" key="1">
    <citation type="journal article" date="2005" name="Nature">
        <title>The map-based sequence of the rice genome.</title>
        <authorList>
            <consortium name="International rice genome sequencing project (IRGSP)"/>
            <person name="Matsumoto T."/>
            <person name="Wu J."/>
            <person name="Kanamori H."/>
            <person name="Katayose Y."/>
            <person name="Fujisawa M."/>
            <person name="Namiki N."/>
            <person name="Mizuno H."/>
            <person name="Yamamoto K."/>
            <person name="Antonio B.A."/>
            <person name="Baba T."/>
            <person name="Sakata K."/>
            <person name="Nagamura Y."/>
            <person name="Aoki H."/>
            <person name="Arikawa K."/>
            <person name="Arita K."/>
            <person name="Bito T."/>
            <person name="Chiden Y."/>
            <person name="Fujitsuka N."/>
            <person name="Fukunaka R."/>
            <person name="Hamada M."/>
            <person name="Harada C."/>
            <person name="Hayashi A."/>
            <person name="Hijishita S."/>
            <person name="Honda M."/>
            <person name="Hosokawa S."/>
            <person name="Ichikawa Y."/>
            <person name="Idonuma A."/>
            <person name="Iijima M."/>
            <person name="Ikeda M."/>
            <person name="Ikeno M."/>
            <person name="Ito K."/>
            <person name="Ito S."/>
            <person name="Ito T."/>
            <person name="Ito Y."/>
            <person name="Ito Y."/>
            <person name="Iwabuchi A."/>
            <person name="Kamiya K."/>
            <person name="Karasawa W."/>
            <person name="Kurita K."/>
            <person name="Katagiri S."/>
            <person name="Kikuta A."/>
            <person name="Kobayashi H."/>
            <person name="Kobayashi N."/>
            <person name="Machita K."/>
            <person name="Maehara T."/>
            <person name="Masukawa M."/>
            <person name="Mizubayashi T."/>
            <person name="Mukai Y."/>
            <person name="Nagasaki H."/>
            <person name="Nagata Y."/>
            <person name="Naito S."/>
            <person name="Nakashima M."/>
            <person name="Nakama Y."/>
            <person name="Nakamichi Y."/>
            <person name="Nakamura M."/>
            <person name="Meguro A."/>
            <person name="Negishi M."/>
            <person name="Ohta I."/>
            <person name="Ohta T."/>
            <person name="Okamoto M."/>
            <person name="Ono N."/>
            <person name="Saji S."/>
            <person name="Sakaguchi M."/>
            <person name="Sakai K."/>
            <person name="Shibata M."/>
            <person name="Shimokawa T."/>
            <person name="Song J."/>
            <person name="Takazaki Y."/>
            <person name="Terasawa K."/>
            <person name="Tsugane M."/>
            <person name="Tsuji K."/>
            <person name="Ueda S."/>
            <person name="Waki K."/>
            <person name="Yamagata H."/>
            <person name="Yamamoto M."/>
            <person name="Yamamoto S."/>
            <person name="Yamane H."/>
            <person name="Yoshiki S."/>
            <person name="Yoshihara R."/>
            <person name="Yukawa K."/>
            <person name="Zhong H."/>
            <person name="Yano M."/>
            <person name="Yuan Q."/>
            <person name="Ouyang S."/>
            <person name="Liu J."/>
            <person name="Jones K.M."/>
            <person name="Gansberger K."/>
            <person name="Moffat K."/>
            <person name="Hill J."/>
            <person name="Bera J."/>
            <person name="Fadrosh D."/>
            <person name="Jin S."/>
            <person name="Johri S."/>
            <person name="Kim M."/>
            <person name="Overton L."/>
            <person name="Reardon M."/>
            <person name="Tsitrin T."/>
            <person name="Vuong H."/>
            <person name="Weaver B."/>
            <person name="Ciecko A."/>
            <person name="Tallon L."/>
            <person name="Jackson J."/>
            <person name="Pai G."/>
            <person name="Aken S.V."/>
            <person name="Utterback T."/>
            <person name="Reidmuller S."/>
            <person name="Feldblyum T."/>
            <person name="Hsiao J."/>
            <person name="Zismann V."/>
            <person name="Iobst S."/>
            <person name="de Vazeille A.R."/>
            <person name="Buell C.R."/>
            <person name="Ying K."/>
            <person name="Li Y."/>
            <person name="Lu T."/>
            <person name="Huang Y."/>
            <person name="Zhao Q."/>
            <person name="Feng Q."/>
            <person name="Zhang L."/>
            <person name="Zhu J."/>
            <person name="Weng Q."/>
            <person name="Mu J."/>
            <person name="Lu Y."/>
            <person name="Fan D."/>
            <person name="Liu Y."/>
            <person name="Guan J."/>
            <person name="Zhang Y."/>
            <person name="Yu S."/>
            <person name="Liu X."/>
            <person name="Zhang Y."/>
            <person name="Hong G."/>
            <person name="Han B."/>
            <person name="Choisne N."/>
            <person name="Demange N."/>
            <person name="Orjeda G."/>
            <person name="Samain S."/>
            <person name="Cattolico L."/>
            <person name="Pelletier E."/>
            <person name="Couloux A."/>
            <person name="Segurens B."/>
            <person name="Wincker P."/>
            <person name="D'Hont A."/>
            <person name="Scarpelli C."/>
            <person name="Weissenbach J."/>
            <person name="Salanoubat M."/>
            <person name="Quetier F."/>
            <person name="Yu Y."/>
            <person name="Kim H.R."/>
            <person name="Rambo T."/>
            <person name="Currie J."/>
            <person name="Collura K."/>
            <person name="Luo M."/>
            <person name="Yang T."/>
            <person name="Ammiraju J.S.S."/>
            <person name="Engler F."/>
            <person name="Soderlund C."/>
            <person name="Wing R.A."/>
            <person name="Palmer L.E."/>
            <person name="de la Bastide M."/>
            <person name="Spiegel L."/>
            <person name="Nascimento L."/>
            <person name="Zutavern T."/>
            <person name="O'Shaughnessy A."/>
            <person name="Dike S."/>
            <person name="Dedhia N."/>
            <person name="Preston R."/>
            <person name="Balija V."/>
            <person name="McCombie W.R."/>
            <person name="Chow T."/>
            <person name="Chen H."/>
            <person name="Chung M."/>
            <person name="Chen C."/>
            <person name="Shaw J."/>
            <person name="Wu H."/>
            <person name="Hsiao K."/>
            <person name="Chao Y."/>
            <person name="Chu M."/>
            <person name="Cheng C."/>
            <person name="Hour A."/>
            <person name="Lee P."/>
            <person name="Lin S."/>
            <person name="Lin Y."/>
            <person name="Liou J."/>
            <person name="Liu S."/>
            <person name="Hsing Y."/>
            <person name="Raghuvanshi S."/>
            <person name="Mohanty A."/>
            <person name="Bharti A.K."/>
            <person name="Gaur A."/>
            <person name="Gupta V."/>
            <person name="Kumar D."/>
            <person name="Ravi V."/>
            <person name="Vij S."/>
            <person name="Kapur A."/>
            <person name="Khurana P."/>
            <person name="Khurana P."/>
            <person name="Khurana J.P."/>
            <person name="Tyagi A.K."/>
            <person name="Gaikwad K."/>
            <person name="Singh A."/>
            <person name="Dalal V."/>
            <person name="Srivastava S."/>
            <person name="Dixit A."/>
            <person name="Pal A.K."/>
            <person name="Ghazi I.A."/>
            <person name="Yadav M."/>
            <person name="Pandit A."/>
            <person name="Bhargava A."/>
            <person name="Sureshbabu K."/>
            <person name="Batra K."/>
            <person name="Sharma T.R."/>
            <person name="Mohapatra T."/>
            <person name="Singh N.K."/>
            <person name="Messing J."/>
            <person name="Nelson A.B."/>
            <person name="Fuks G."/>
            <person name="Kavchok S."/>
            <person name="Keizer G."/>
            <person name="Linton E."/>
            <person name="Llaca V."/>
            <person name="Song R."/>
            <person name="Tanyolac B."/>
            <person name="Young S."/>
            <person name="Ho-Il K."/>
            <person name="Hahn J.H."/>
            <person name="Sangsakoo G."/>
            <person name="Vanavichit A."/>
            <person name="de Mattos Luiz.A.T."/>
            <person name="Zimmer P.D."/>
            <person name="Malone G."/>
            <person name="Dellagostin O."/>
            <person name="de Oliveira A.C."/>
            <person name="Bevan M."/>
            <person name="Bancroft I."/>
            <person name="Minx P."/>
            <person name="Cordum H."/>
            <person name="Wilson R."/>
            <person name="Cheng Z."/>
            <person name="Jin W."/>
            <person name="Jiang J."/>
            <person name="Leong S.A."/>
            <person name="Iwama H."/>
            <person name="Gojobori T."/>
            <person name="Itoh T."/>
            <person name="Niimura Y."/>
            <person name="Fujii Y."/>
            <person name="Habara T."/>
            <person name="Sakai H."/>
            <person name="Sato Y."/>
            <person name="Wilson G."/>
            <person name="Kumar K."/>
            <person name="McCouch S."/>
            <person name="Juretic N."/>
            <person name="Hoen D."/>
            <person name="Wright S."/>
            <person name="Bruskiewich R."/>
            <person name="Bureau T."/>
            <person name="Miyao A."/>
            <person name="Hirochika H."/>
            <person name="Nishikawa T."/>
            <person name="Kadowaki K."/>
            <person name="Sugiura M."/>
            <person name="Burr B."/>
            <person name="Sasaki T."/>
        </authorList>
    </citation>
    <scope>NUCLEOTIDE SEQUENCE [LARGE SCALE GENOMIC DNA]</scope>
    <source>
        <strain evidence="3">cv. Nipponbare</strain>
    </source>
</reference>
<feature type="compositionally biased region" description="Low complexity" evidence="1">
    <location>
        <begin position="119"/>
        <end position="132"/>
    </location>
</feature>
<gene>
    <name evidence="2" type="primary">B1150E06.13</name>
</gene>
<feature type="region of interest" description="Disordered" evidence="1">
    <location>
        <begin position="85"/>
        <end position="133"/>
    </location>
</feature>
<feature type="region of interest" description="Disordered" evidence="1">
    <location>
        <begin position="1"/>
        <end position="72"/>
    </location>
</feature>
<protein>
    <submittedName>
        <fullName evidence="2">Uncharacterized protein</fullName>
    </submittedName>
</protein>